<proteinExistence type="predicted"/>
<organism evidence="1 2">
    <name type="scientific">Euplotes crassus</name>
    <dbReference type="NCBI Taxonomy" id="5936"/>
    <lineage>
        <taxon>Eukaryota</taxon>
        <taxon>Sar</taxon>
        <taxon>Alveolata</taxon>
        <taxon>Ciliophora</taxon>
        <taxon>Intramacronucleata</taxon>
        <taxon>Spirotrichea</taxon>
        <taxon>Hypotrichia</taxon>
        <taxon>Euplotida</taxon>
        <taxon>Euplotidae</taxon>
        <taxon>Moneuplotes</taxon>
    </lineage>
</organism>
<name>A0AAD1UMN4_EUPCR</name>
<evidence type="ECO:0000313" key="1">
    <source>
        <dbReference type="EMBL" id="CAI2370113.1"/>
    </source>
</evidence>
<dbReference type="EMBL" id="CAMPGE010011278">
    <property type="protein sequence ID" value="CAI2370113.1"/>
    <property type="molecule type" value="Genomic_DNA"/>
</dbReference>
<accession>A0AAD1UMN4</accession>
<reference evidence="1" key="1">
    <citation type="submission" date="2023-07" db="EMBL/GenBank/DDBJ databases">
        <authorList>
            <consortium name="AG Swart"/>
            <person name="Singh M."/>
            <person name="Singh A."/>
            <person name="Seah K."/>
            <person name="Emmerich C."/>
        </authorList>
    </citation>
    <scope>NUCLEOTIDE SEQUENCE</scope>
    <source>
        <strain evidence="1">DP1</strain>
    </source>
</reference>
<gene>
    <name evidence="1" type="ORF">ECRASSUSDP1_LOCUS11421</name>
</gene>
<sequence>MPKLVKERLSSVLKVGFSEISSGNLLENLAKDSGNLAIPSGNQFFFKLKWRQDDLAFSLRFETCCN</sequence>
<dbReference type="Proteomes" id="UP001295684">
    <property type="component" value="Unassembled WGS sequence"/>
</dbReference>
<protein>
    <submittedName>
        <fullName evidence="1">Uncharacterized protein</fullName>
    </submittedName>
</protein>
<keyword evidence="2" id="KW-1185">Reference proteome</keyword>
<evidence type="ECO:0000313" key="2">
    <source>
        <dbReference type="Proteomes" id="UP001295684"/>
    </source>
</evidence>
<comment type="caution">
    <text evidence="1">The sequence shown here is derived from an EMBL/GenBank/DDBJ whole genome shotgun (WGS) entry which is preliminary data.</text>
</comment>
<dbReference type="AlphaFoldDB" id="A0AAD1UMN4"/>